<dbReference type="AlphaFoldDB" id="A0A9W7E7I5"/>
<dbReference type="InterPro" id="IPR006342">
    <property type="entry name" value="FkbM_mtfrase"/>
</dbReference>
<keyword evidence="3" id="KW-1185">Reference proteome</keyword>
<reference evidence="2" key="1">
    <citation type="submission" date="2022-07" db="EMBL/GenBank/DDBJ databases">
        <title>Genome analysis of Parmales, a sister group of diatoms, reveals the evolutionary specialization of diatoms from phago-mixotrophs to photoautotrophs.</title>
        <authorList>
            <person name="Ban H."/>
            <person name="Sato S."/>
            <person name="Yoshikawa S."/>
            <person name="Kazumasa Y."/>
            <person name="Nakamura Y."/>
            <person name="Ichinomiya M."/>
            <person name="Saitoh K."/>
            <person name="Sato N."/>
            <person name="Blanc-Mathieu R."/>
            <person name="Endo H."/>
            <person name="Kuwata A."/>
            <person name="Ogata H."/>
        </authorList>
    </citation>
    <scope>NUCLEOTIDE SEQUENCE</scope>
</reference>
<evidence type="ECO:0000259" key="1">
    <source>
        <dbReference type="Pfam" id="PF05050"/>
    </source>
</evidence>
<evidence type="ECO:0000313" key="2">
    <source>
        <dbReference type="EMBL" id="GMH71239.1"/>
    </source>
</evidence>
<comment type="caution">
    <text evidence="2">The sequence shown here is derived from an EMBL/GenBank/DDBJ whole genome shotgun (WGS) entry which is preliminary data.</text>
</comment>
<sequence>MLGSDFLCNEYGSSNQEAACQLICVDGEACSNAKEACEKIEGCVGGILGGNPLLATLKKKPKFGRDPSFDALDSFWSHWKRSQCEQSWASYVGNHQLLKQQGVVNTWSSNRCRLYMRGDIMSEGVVLQKHVLKSELAKSGVNDFLMGSKNPMILDIGMHDASDTEFYLHRGCRVLAAEADVALVEAAKSNPLLLLGERNGRFNVRNIAISPHQDGSVLPVTETITFYTRPGISEWNSISDASCKGGCVEVKMEAKTCAQIVLEASPGVNDRVWYMKVDIEGADVICLKSLAALPKEKRPVYVSTEAQQEGLSVLDMESIGYDGFKLVHHFMNDGKGGYGGLPAEVWGRGEVQEEADRWRTADELRQDAHFGGQFNNYEGIVHDLFACMGCTH</sequence>
<organism evidence="2 3">
    <name type="scientific">Triparma retinervis</name>
    <dbReference type="NCBI Taxonomy" id="2557542"/>
    <lineage>
        <taxon>Eukaryota</taxon>
        <taxon>Sar</taxon>
        <taxon>Stramenopiles</taxon>
        <taxon>Ochrophyta</taxon>
        <taxon>Bolidophyceae</taxon>
        <taxon>Parmales</taxon>
        <taxon>Triparmaceae</taxon>
        <taxon>Triparma</taxon>
    </lineage>
</organism>
<protein>
    <recommendedName>
        <fullName evidence="1">Methyltransferase FkbM domain-containing protein</fullName>
    </recommendedName>
</protein>
<dbReference type="Proteomes" id="UP001165082">
    <property type="component" value="Unassembled WGS sequence"/>
</dbReference>
<dbReference type="OrthoDB" id="431507at2759"/>
<accession>A0A9W7E7I5</accession>
<name>A0A9W7E7I5_9STRA</name>
<feature type="domain" description="Methyltransferase FkbM" evidence="1">
    <location>
        <begin position="155"/>
        <end position="308"/>
    </location>
</feature>
<gene>
    <name evidence="2" type="ORF">TrRE_jg1970</name>
</gene>
<dbReference type="InterPro" id="IPR029063">
    <property type="entry name" value="SAM-dependent_MTases_sf"/>
</dbReference>
<evidence type="ECO:0000313" key="3">
    <source>
        <dbReference type="Proteomes" id="UP001165082"/>
    </source>
</evidence>
<proteinExistence type="predicted"/>
<dbReference type="Pfam" id="PF05050">
    <property type="entry name" value="Methyltransf_21"/>
    <property type="match status" value="1"/>
</dbReference>
<dbReference type="Gene3D" id="3.40.50.150">
    <property type="entry name" value="Vaccinia Virus protein VP39"/>
    <property type="match status" value="1"/>
</dbReference>
<dbReference type="SUPFAM" id="SSF53335">
    <property type="entry name" value="S-adenosyl-L-methionine-dependent methyltransferases"/>
    <property type="match status" value="1"/>
</dbReference>
<dbReference type="EMBL" id="BRXZ01004241">
    <property type="protein sequence ID" value="GMH71239.1"/>
    <property type="molecule type" value="Genomic_DNA"/>
</dbReference>